<dbReference type="Gene3D" id="3.40.50.1820">
    <property type="entry name" value="alpha/beta hydrolase"/>
    <property type="match status" value="1"/>
</dbReference>
<dbReference type="InterPro" id="IPR000073">
    <property type="entry name" value="AB_hydrolase_1"/>
</dbReference>
<feature type="domain" description="AB hydrolase-1" evidence="3">
    <location>
        <begin position="91"/>
        <end position="327"/>
    </location>
</feature>
<protein>
    <submittedName>
        <fullName evidence="4">Alpha/beta hydrolase</fullName>
    </submittedName>
</protein>
<evidence type="ECO:0000313" key="4">
    <source>
        <dbReference type="EMBL" id="KAB2360146.1"/>
    </source>
</evidence>
<dbReference type="RefSeq" id="WP_151546725.1">
    <property type="nucleotide sequence ID" value="NZ_WBMR01000316.1"/>
</dbReference>
<keyword evidence="2" id="KW-0472">Membrane</keyword>
<dbReference type="PRINTS" id="PR00111">
    <property type="entry name" value="ABHYDROLASE"/>
</dbReference>
<keyword evidence="4" id="KW-0378">Hydrolase</keyword>
<dbReference type="Pfam" id="PF00561">
    <property type="entry name" value="Abhydrolase_1"/>
    <property type="match status" value="1"/>
</dbReference>
<evidence type="ECO:0000259" key="3">
    <source>
        <dbReference type="Pfam" id="PF00561"/>
    </source>
</evidence>
<evidence type="ECO:0000256" key="1">
    <source>
        <dbReference type="SAM" id="MobiDB-lite"/>
    </source>
</evidence>
<keyword evidence="5" id="KW-1185">Reference proteome</keyword>
<proteinExistence type="predicted"/>
<dbReference type="AlphaFoldDB" id="A0A6L3VD00"/>
<sequence>MTAVSDPSASPSGATAAPAPEPAGRRRRPRLRRWGRRLLIAVVVLLAAVTVFSFAYNAATAGRAKPPAGALFTEADGVRTRYREWGAQGTPVVLVHGAFESADTWSRVAPLLAVRHRVYALDLTGWGYSERRGPFDAAHQAAQLLGFLDAMRLDRATLVGHSSGAGVIAAAALKAPGRAAGLVFLDGDALDTGAGEGADKLRFVLRDPYRTTVTRLVVRSDWAIRTLYRAQCGPSCPRLDEAGVQQWRRPFQMPGAEDALWQMQAVVGLPAGRVAELARLGVPKAVVFGADDDVFSRGSPYETARRIGAPSPVIIPGAHHLSLVSHPRQVADAVLATAP</sequence>
<dbReference type="InterPro" id="IPR029058">
    <property type="entry name" value="AB_hydrolase_fold"/>
</dbReference>
<keyword evidence="2" id="KW-1133">Transmembrane helix</keyword>
<dbReference type="PANTHER" id="PTHR43689">
    <property type="entry name" value="HYDROLASE"/>
    <property type="match status" value="1"/>
</dbReference>
<dbReference type="GO" id="GO:0016787">
    <property type="term" value="F:hydrolase activity"/>
    <property type="evidence" value="ECO:0007669"/>
    <property type="project" value="UniProtKB-KW"/>
</dbReference>
<feature type="transmembrane region" description="Helical" evidence="2">
    <location>
        <begin position="34"/>
        <end position="56"/>
    </location>
</feature>
<dbReference type="EMBL" id="WBMR01000316">
    <property type="protein sequence ID" value="KAB2360146.1"/>
    <property type="molecule type" value="Genomic_DNA"/>
</dbReference>
<accession>A0A6L3VD00</accession>
<name>A0A6L3VD00_9ACTN</name>
<comment type="caution">
    <text evidence="4">The sequence shown here is derived from an EMBL/GenBank/DDBJ whole genome shotgun (WGS) entry which is preliminary data.</text>
</comment>
<feature type="compositionally biased region" description="Low complexity" evidence="1">
    <location>
        <begin position="7"/>
        <end position="18"/>
    </location>
</feature>
<evidence type="ECO:0000256" key="2">
    <source>
        <dbReference type="SAM" id="Phobius"/>
    </source>
</evidence>
<dbReference type="SUPFAM" id="SSF53474">
    <property type="entry name" value="alpha/beta-Hydrolases"/>
    <property type="match status" value="1"/>
</dbReference>
<dbReference type="Proteomes" id="UP000483004">
    <property type="component" value="Unassembled WGS sequence"/>
</dbReference>
<gene>
    <name evidence="4" type="ORF">F9B16_46760</name>
</gene>
<evidence type="ECO:0000313" key="5">
    <source>
        <dbReference type="Proteomes" id="UP000483004"/>
    </source>
</evidence>
<dbReference type="OrthoDB" id="495620at2"/>
<reference evidence="4 5" key="1">
    <citation type="submission" date="2019-09" db="EMBL/GenBank/DDBJ databases">
        <title>Actinomadura physcomitrii sp. nov., a novel actinomycete isolated from moss [Physcomitrium sphaericum (Ludw) Fuernr].</title>
        <authorList>
            <person name="Liu C."/>
            <person name="Zhuang X."/>
        </authorList>
    </citation>
    <scope>NUCLEOTIDE SEQUENCE [LARGE SCALE GENOMIC DNA]</scope>
    <source>
        <strain evidence="4 5">CYP1-1B</strain>
    </source>
</reference>
<dbReference type="PANTHER" id="PTHR43689:SF8">
    <property type="entry name" value="ALPHA_BETA-HYDROLASES SUPERFAMILY PROTEIN"/>
    <property type="match status" value="1"/>
</dbReference>
<organism evidence="4 5">
    <name type="scientific">Actinomadura montaniterrae</name>
    <dbReference type="NCBI Taxonomy" id="1803903"/>
    <lineage>
        <taxon>Bacteria</taxon>
        <taxon>Bacillati</taxon>
        <taxon>Actinomycetota</taxon>
        <taxon>Actinomycetes</taxon>
        <taxon>Streptosporangiales</taxon>
        <taxon>Thermomonosporaceae</taxon>
        <taxon>Actinomadura</taxon>
    </lineage>
</organism>
<keyword evidence="2" id="KW-0812">Transmembrane</keyword>
<feature type="region of interest" description="Disordered" evidence="1">
    <location>
        <begin position="1"/>
        <end position="28"/>
    </location>
</feature>